<dbReference type="CDD" id="cd06853">
    <property type="entry name" value="GT_WecA_like"/>
    <property type="match status" value="1"/>
</dbReference>
<dbReference type="GO" id="GO:0071555">
    <property type="term" value="P:cell wall organization"/>
    <property type="evidence" value="ECO:0007669"/>
    <property type="project" value="TreeGrafter"/>
</dbReference>
<name>A0A4S4G2V8_9ACTN</name>
<feature type="transmembrane region" description="Helical" evidence="8">
    <location>
        <begin position="179"/>
        <end position="199"/>
    </location>
</feature>
<dbReference type="PANTHER" id="PTHR22926">
    <property type="entry name" value="PHOSPHO-N-ACETYLMURAMOYL-PENTAPEPTIDE-TRANSFERASE"/>
    <property type="match status" value="1"/>
</dbReference>
<comment type="subcellular location">
    <subcellularLocation>
        <location evidence="1">Cell membrane</location>
        <topology evidence="1">Multi-pass membrane protein</topology>
    </subcellularLocation>
</comment>
<evidence type="ECO:0000256" key="2">
    <source>
        <dbReference type="ARBA" id="ARBA00022475"/>
    </source>
</evidence>
<feature type="binding site" evidence="7">
    <location>
        <position position="230"/>
    </location>
    <ligand>
        <name>Mg(2+)</name>
        <dbReference type="ChEBI" id="CHEBI:18420"/>
    </ligand>
</feature>
<sequence length="381" mass="41430">MGVTLRHLIVLGLIAFAVTYICVPLARRLALRLDAVDYPSERRVNKRPTPRMGGIAMACGIFAAIIVEVLGEYFFGWAGFYITGDNRGINHLGVMVGLLVIVLIGAMDDVYSLKPGVKLAGQALGSVIIAASGCLLSSIANPFGAGFVEFGWFAYPLTVLYLVCFMNVMNLIDGLDGLAAGIAAIAAFFLFVIACDKALEETAMLSIVLLGATLAFLRYNFAPASIFMGDSGSLMLGAMIGIISLMGVMRSPTVIVMAVPIVIAAIPIADTGAAIVRRLYHHQPIQQADRKHLHHMLLRKGYGVRKSVVIVYAWTVVLGVGAFLMSHSHGVAVFMVLGGLMIISFFILWKLGMFDKVLRHHYHGRHLRQEDKPRWYGKHGR</sequence>
<comment type="cofactor">
    <cofactor evidence="7">
        <name>Mg(2+)</name>
        <dbReference type="ChEBI" id="CHEBI:18420"/>
    </cofactor>
</comment>
<accession>A0A4S4G2V8</accession>
<dbReference type="AlphaFoldDB" id="A0A4S4G2V8"/>
<dbReference type="PROSITE" id="PS01348">
    <property type="entry name" value="MRAY_2"/>
    <property type="match status" value="1"/>
</dbReference>
<dbReference type="GO" id="GO:0044038">
    <property type="term" value="P:cell wall macromolecule biosynthetic process"/>
    <property type="evidence" value="ECO:0007669"/>
    <property type="project" value="TreeGrafter"/>
</dbReference>
<dbReference type="GO" id="GO:0009103">
    <property type="term" value="P:lipopolysaccharide biosynthetic process"/>
    <property type="evidence" value="ECO:0007669"/>
    <property type="project" value="TreeGrafter"/>
</dbReference>
<keyword evidence="7" id="KW-0460">Magnesium</keyword>
<keyword evidence="6 8" id="KW-0472">Membrane</keyword>
<feature type="transmembrane region" description="Helical" evidence="8">
    <location>
        <begin position="6"/>
        <end position="26"/>
    </location>
</feature>
<gene>
    <name evidence="9" type="ORF">E5986_09800</name>
</gene>
<evidence type="ECO:0000256" key="8">
    <source>
        <dbReference type="SAM" id="Phobius"/>
    </source>
</evidence>
<organism evidence="9 10">
    <name type="scientific">Adlercreutzia caecimuris</name>
    <dbReference type="NCBI Taxonomy" id="671266"/>
    <lineage>
        <taxon>Bacteria</taxon>
        <taxon>Bacillati</taxon>
        <taxon>Actinomycetota</taxon>
        <taxon>Coriobacteriia</taxon>
        <taxon>Eggerthellales</taxon>
        <taxon>Eggerthellaceae</taxon>
        <taxon>Adlercreutzia</taxon>
    </lineage>
</organism>
<dbReference type="InterPro" id="IPR000715">
    <property type="entry name" value="Glycosyl_transferase_4"/>
</dbReference>
<keyword evidence="4 8" id="KW-0812">Transmembrane</keyword>
<dbReference type="GO" id="GO:0046872">
    <property type="term" value="F:metal ion binding"/>
    <property type="evidence" value="ECO:0007669"/>
    <property type="project" value="UniProtKB-KW"/>
</dbReference>
<keyword evidence="5 8" id="KW-1133">Transmembrane helix</keyword>
<evidence type="ECO:0000313" key="10">
    <source>
        <dbReference type="Proteomes" id="UP000308978"/>
    </source>
</evidence>
<dbReference type="GO" id="GO:0016780">
    <property type="term" value="F:phosphotransferase activity, for other substituted phosphate groups"/>
    <property type="evidence" value="ECO:0007669"/>
    <property type="project" value="InterPro"/>
</dbReference>
<evidence type="ECO:0000256" key="6">
    <source>
        <dbReference type="ARBA" id="ARBA00023136"/>
    </source>
</evidence>
<dbReference type="Pfam" id="PF00953">
    <property type="entry name" value="Glycos_transf_4"/>
    <property type="match status" value="1"/>
</dbReference>
<feature type="transmembrane region" description="Helical" evidence="8">
    <location>
        <begin position="152"/>
        <end position="172"/>
    </location>
</feature>
<feature type="transmembrane region" description="Helical" evidence="8">
    <location>
        <begin position="119"/>
        <end position="140"/>
    </location>
</feature>
<evidence type="ECO:0000256" key="4">
    <source>
        <dbReference type="ARBA" id="ARBA00022692"/>
    </source>
</evidence>
<feature type="transmembrane region" description="Helical" evidence="8">
    <location>
        <begin position="88"/>
        <end position="107"/>
    </location>
</feature>
<feature type="transmembrane region" description="Helical" evidence="8">
    <location>
        <begin position="205"/>
        <end position="221"/>
    </location>
</feature>
<evidence type="ECO:0000256" key="7">
    <source>
        <dbReference type="PIRSR" id="PIRSR600715-1"/>
    </source>
</evidence>
<keyword evidence="7" id="KW-0479">Metal-binding</keyword>
<proteinExistence type="predicted"/>
<evidence type="ECO:0000256" key="5">
    <source>
        <dbReference type="ARBA" id="ARBA00022989"/>
    </source>
</evidence>
<dbReference type="GO" id="GO:0005886">
    <property type="term" value="C:plasma membrane"/>
    <property type="evidence" value="ECO:0007669"/>
    <property type="project" value="UniProtKB-SubCell"/>
</dbReference>
<reference evidence="9 10" key="1">
    <citation type="submission" date="2019-04" db="EMBL/GenBank/DDBJ databases">
        <title>Microbes associate with the intestines of laboratory mice.</title>
        <authorList>
            <person name="Navarre W."/>
            <person name="Wong E."/>
            <person name="Huang K.C."/>
            <person name="Tropini C."/>
            <person name="Ng K."/>
            <person name="Yu B."/>
        </authorList>
    </citation>
    <scope>NUCLEOTIDE SEQUENCE [LARGE SCALE GENOMIC DNA]</scope>
    <source>
        <strain evidence="9 10">NM80_B27</strain>
    </source>
</reference>
<feature type="binding site" evidence="7">
    <location>
        <position position="170"/>
    </location>
    <ligand>
        <name>Mg(2+)</name>
        <dbReference type="ChEBI" id="CHEBI:18420"/>
    </ligand>
</feature>
<evidence type="ECO:0000256" key="1">
    <source>
        <dbReference type="ARBA" id="ARBA00004651"/>
    </source>
</evidence>
<keyword evidence="3 9" id="KW-0808">Transferase</keyword>
<dbReference type="PANTHER" id="PTHR22926:SF3">
    <property type="entry name" value="UNDECAPRENYL-PHOSPHATE ALPHA-N-ACETYLGLUCOSAMINYL 1-PHOSPHATE TRANSFERASE"/>
    <property type="match status" value="1"/>
</dbReference>
<feature type="transmembrane region" description="Helical" evidence="8">
    <location>
        <begin position="307"/>
        <end position="325"/>
    </location>
</feature>
<evidence type="ECO:0000256" key="3">
    <source>
        <dbReference type="ARBA" id="ARBA00022679"/>
    </source>
</evidence>
<protein>
    <submittedName>
        <fullName evidence="9">Undecaprenyl/decaprenyl-phosphate alpha-N-acetylglucosaminyl 1-phosphate transferase</fullName>
    </submittedName>
</protein>
<dbReference type="Proteomes" id="UP000308978">
    <property type="component" value="Unassembled WGS sequence"/>
</dbReference>
<dbReference type="EMBL" id="SSTJ01000015">
    <property type="protein sequence ID" value="THG36506.1"/>
    <property type="molecule type" value="Genomic_DNA"/>
</dbReference>
<keyword evidence="2" id="KW-1003">Cell membrane</keyword>
<comment type="caution">
    <text evidence="9">The sequence shown here is derived from an EMBL/GenBank/DDBJ whole genome shotgun (WGS) entry which is preliminary data.</text>
</comment>
<feature type="transmembrane region" description="Helical" evidence="8">
    <location>
        <begin position="331"/>
        <end position="349"/>
    </location>
</feature>
<dbReference type="InterPro" id="IPR018480">
    <property type="entry name" value="PNAcMuramoyl-5peptid_Trfase_CS"/>
</dbReference>
<evidence type="ECO:0000313" key="9">
    <source>
        <dbReference type="EMBL" id="THG36506.1"/>
    </source>
</evidence>
<feature type="transmembrane region" description="Helical" evidence="8">
    <location>
        <begin position="255"/>
        <end position="276"/>
    </location>
</feature>
<feature type="transmembrane region" description="Helical" evidence="8">
    <location>
        <begin position="52"/>
        <end position="76"/>
    </location>
</feature>